<dbReference type="PROSITE" id="PS51449">
    <property type="entry name" value="MTTASE_N"/>
    <property type="match status" value="1"/>
</dbReference>
<dbReference type="SUPFAM" id="SSF102114">
    <property type="entry name" value="Radical SAM enzymes"/>
    <property type="match status" value="1"/>
</dbReference>
<dbReference type="NCBIfam" id="TIGR01574">
    <property type="entry name" value="miaB-methiolase"/>
    <property type="match status" value="1"/>
</dbReference>
<dbReference type="CDD" id="cd01335">
    <property type="entry name" value="Radical_SAM"/>
    <property type="match status" value="1"/>
</dbReference>
<comment type="cofactor">
    <cofactor evidence="9">
        <name>[4Fe-4S] cluster</name>
        <dbReference type="ChEBI" id="CHEBI:49883"/>
    </cofactor>
    <text evidence="9">Binds 2 [4Fe-4S] clusters. One cluster is coordinated with 3 cysteines and an exchangeable S-adenosyl-L-methionine.</text>
</comment>
<dbReference type="PANTHER" id="PTHR43020">
    <property type="entry name" value="CDK5 REGULATORY SUBUNIT-ASSOCIATED PROTEIN 1"/>
    <property type="match status" value="1"/>
</dbReference>
<evidence type="ECO:0000256" key="9">
    <source>
        <dbReference type="HAMAP-Rule" id="MF_01864"/>
    </source>
</evidence>
<keyword evidence="6 9" id="KW-0408">Iron</keyword>
<dbReference type="PROSITE" id="PS50926">
    <property type="entry name" value="TRAM"/>
    <property type="match status" value="1"/>
</dbReference>
<sequence length="477" mass="53932">MSSEHIIEEKKQGQALITDQIQGNTKKLFIESYGCQMNLNDSEIVASILSKEGYNTTHMLEDADLVLVNTCSIREKAEQTIRKRLQQYNHVRKINPNLKIGVMGCMAERLKAKFLEEEKMIDLVVGPDAYRDLPNLVQQIDEGREAVNVILSKEETYGDVSPIRLNSNGVSAFISITRGCDNMCTFCVVPFTRGRERSRDPKSIVDEALDLASKGYKEITLLGQNVDSYLWFGGGLKKDFDKASDIAKASAVDFAKLLEIVALAVPEMRIRFATSNPQDMKVEVLHTMAKFDNICKYIHLPVQSGSSRILKRMNRQHTREEYMELIDNVRKIIPNCAISQDMITGFCGETEEDHQDTLSLMEYVKYDFGFMFAYSERPGTLAAKKLEDDVPMETKKRRLSEIIHLQQKHGLYRMEQFVDQTVEVLIEGNSKKSEAHWMGRNTQNAVVVFPKTGQNIGDFVQVKVTGCTSATLIGEAV</sequence>
<dbReference type="SMART" id="SM00729">
    <property type="entry name" value="Elp3"/>
    <property type="match status" value="1"/>
</dbReference>
<dbReference type="SFLD" id="SFLDF00413">
    <property type="entry name" value="CDK5RAP1"/>
    <property type="match status" value="1"/>
</dbReference>
<dbReference type="InterPro" id="IPR006638">
    <property type="entry name" value="Elp3/MiaA/NifB-like_rSAM"/>
</dbReference>
<keyword evidence="9" id="KW-0819">tRNA processing</keyword>
<feature type="binding site" evidence="9">
    <location>
        <position position="184"/>
    </location>
    <ligand>
        <name>[4Fe-4S] cluster</name>
        <dbReference type="ChEBI" id="CHEBI:49883"/>
        <label>2</label>
        <note>4Fe-4S-S-AdoMet</note>
    </ligand>
</feature>
<feature type="binding site" evidence="9">
    <location>
        <position position="180"/>
    </location>
    <ligand>
        <name>[4Fe-4S] cluster</name>
        <dbReference type="ChEBI" id="CHEBI:49883"/>
        <label>2</label>
        <note>4Fe-4S-S-AdoMet</note>
    </ligand>
</feature>
<feature type="binding site" evidence="9">
    <location>
        <position position="187"/>
    </location>
    <ligand>
        <name>[4Fe-4S] cluster</name>
        <dbReference type="ChEBI" id="CHEBI:49883"/>
        <label>2</label>
        <note>4Fe-4S-S-AdoMet</note>
    </ligand>
</feature>
<gene>
    <name evidence="9 13" type="primary">miaB</name>
    <name evidence="13" type="ORF">ACFQ39_07945</name>
</gene>
<keyword evidence="4 9" id="KW-0949">S-adenosyl-L-methionine</keyword>
<dbReference type="Gene3D" id="3.40.50.12160">
    <property type="entry name" value="Methylthiotransferase, N-terminal domain"/>
    <property type="match status" value="1"/>
</dbReference>
<evidence type="ECO:0000259" key="12">
    <source>
        <dbReference type="PROSITE" id="PS51918"/>
    </source>
</evidence>
<dbReference type="PROSITE" id="PS51918">
    <property type="entry name" value="RADICAL_SAM"/>
    <property type="match status" value="1"/>
</dbReference>
<comment type="subcellular location">
    <subcellularLocation>
        <location evidence="9">Cytoplasm</location>
    </subcellularLocation>
</comment>
<dbReference type="InterPro" id="IPR058240">
    <property type="entry name" value="rSAM_sf"/>
</dbReference>
<dbReference type="Pfam" id="PF04055">
    <property type="entry name" value="Radical_SAM"/>
    <property type="match status" value="1"/>
</dbReference>
<comment type="function">
    <text evidence="1 9">Catalyzes the methylthiolation of N6-(dimethylallyl)adenosine (i(6)A), leading to the formation of 2-methylthio-N6-(dimethylallyl)adenosine (ms(2)i(6)A) at position 37 in tRNAs that read codons beginning with uridine.</text>
</comment>
<feature type="domain" description="MTTase N-terminal" evidence="11">
    <location>
        <begin position="26"/>
        <end position="142"/>
    </location>
</feature>
<evidence type="ECO:0000256" key="5">
    <source>
        <dbReference type="ARBA" id="ARBA00022723"/>
    </source>
</evidence>
<feature type="binding site" evidence="9">
    <location>
        <position position="105"/>
    </location>
    <ligand>
        <name>[4Fe-4S] cluster</name>
        <dbReference type="ChEBI" id="CHEBI:49883"/>
        <label>1</label>
    </ligand>
</feature>
<dbReference type="Pfam" id="PF00919">
    <property type="entry name" value="UPF0004"/>
    <property type="match status" value="1"/>
</dbReference>
<dbReference type="EMBL" id="JBHTMY010000003">
    <property type="protein sequence ID" value="MFD1315541.1"/>
    <property type="molecule type" value="Genomic_DNA"/>
</dbReference>
<keyword evidence="7 9" id="KW-0411">Iron-sulfur</keyword>
<feature type="domain" description="Radical SAM core" evidence="12">
    <location>
        <begin position="166"/>
        <end position="413"/>
    </location>
</feature>
<evidence type="ECO:0000259" key="10">
    <source>
        <dbReference type="PROSITE" id="PS50926"/>
    </source>
</evidence>
<keyword evidence="3 9" id="KW-0808">Transferase</keyword>
<dbReference type="NCBIfam" id="TIGR00089">
    <property type="entry name" value="MiaB/RimO family radical SAM methylthiotransferase"/>
    <property type="match status" value="1"/>
</dbReference>
<dbReference type="GO" id="GO:0035597">
    <property type="term" value="F:tRNA-2-methylthio-N(6)-dimethylallyladenosine(37) synthase activity"/>
    <property type="evidence" value="ECO:0007669"/>
    <property type="project" value="UniProtKB-EC"/>
</dbReference>
<dbReference type="InterPro" id="IPR020612">
    <property type="entry name" value="Methylthiotransferase_CS"/>
</dbReference>
<keyword evidence="2 9" id="KW-0004">4Fe-4S</keyword>
<dbReference type="HAMAP" id="MF_01864">
    <property type="entry name" value="tRNA_metthiotr_MiaB"/>
    <property type="match status" value="1"/>
</dbReference>
<dbReference type="RefSeq" id="WP_377177819.1">
    <property type="nucleotide sequence ID" value="NZ_JBHTMY010000003.1"/>
</dbReference>
<evidence type="ECO:0000256" key="4">
    <source>
        <dbReference type="ARBA" id="ARBA00022691"/>
    </source>
</evidence>
<dbReference type="PROSITE" id="PS01278">
    <property type="entry name" value="MTTASE_RADICAL"/>
    <property type="match status" value="1"/>
</dbReference>
<evidence type="ECO:0000256" key="2">
    <source>
        <dbReference type="ARBA" id="ARBA00022485"/>
    </source>
</evidence>
<comment type="catalytic activity">
    <reaction evidence="9">
        <text>N(6)-dimethylallyladenosine(37) in tRNA + (sulfur carrier)-SH + AH2 + 2 S-adenosyl-L-methionine = 2-methylsulfanyl-N(6)-dimethylallyladenosine(37) in tRNA + (sulfur carrier)-H + 5'-deoxyadenosine + L-methionine + A + S-adenosyl-L-homocysteine + 2 H(+)</text>
        <dbReference type="Rhea" id="RHEA:37067"/>
        <dbReference type="Rhea" id="RHEA-COMP:10375"/>
        <dbReference type="Rhea" id="RHEA-COMP:10376"/>
        <dbReference type="Rhea" id="RHEA-COMP:14737"/>
        <dbReference type="Rhea" id="RHEA-COMP:14739"/>
        <dbReference type="ChEBI" id="CHEBI:13193"/>
        <dbReference type="ChEBI" id="CHEBI:15378"/>
        <dbReference type="ChEBI" id="CHEBI:17319"/>
        <dbReference type="ChEBI" id="CHEBI:17499"/>
        <dbReference type="ChEBI" id="CHEBI:29917"/>
        <dbReference type="ChEBI" id="CHEBI:57844"/>
        <dbReference type="ChEBI" id="CHEBI:57856"/>
        <dbReference type="ChEBI" id="CHEBI:59789"/>
        <dbReference type="ChEBI" id="CHEBI:64428"/>
        <dbReference type="ChEBI" id="CHEBI:74415"/>
        <dbReference type="ChEBI" id="CHEBI:74417"/>
        <dbReference type="EC" id="2.8.4.3"/>
    </reaction>
</comment>
<comment type="similarity">
    <text evidence="9">Belongs to the methylthiotransferase family. MiaB subfamily.</text>
</comment>
<keyword evidence="5 9" id="KW-0479">Metal-binding</keyword>
<dbReference type="InterPro" id="IPR023404">
    <property type="entry name" value="rSAM_horseshoe"/>
</dbReference>
<dbReference type="SFLD" id="SFLDF00273">
    <property type="entry name" value="(dimethylallyl)adenosine_tRNA"/>
    <property type="match status" value="1"/>
</dbReference>
<dbReference type="InterPro" id="IPR038135">
    <property type="entry name" value="Methylthiotransferase_N_sf"/>
</dbReference>
<reference evidence="14" key="1">
    <citation type="journal article" date="2019" name="Int. J. Syst. Evol. Microbiol.">
        <title>The Global Catalogue of Microorganisms (GCM) 10K type strain sequencing project: providing services to taxonomists for standard genome sequencing and annotation.</title>
        <authorList>
            <consortium name="The Broad Institute Genomics Platform"/>
            <consortium name="The Broad Institute Genome Sequencing Center for Infectious Disease"/>
            <person name="Wu L."/>
            <person name="Ma J."/>
        </authorList>
    </citation>
    <scope>NUCLEOTIDE SEQUENCE [LARGE SCALE GENOMIC DNA]</scope>
    <source>
        <strain evidence="14">CCUG 61485</strain>
    </source>
</reference>
<name>A0ABW3Y2V3_9FLAO</name>
<comment type="subunit">
    <text evidence="9">Monomer.</text>
</comment>
<evidence type="ECO:0000256" key="7">
    <source>
        <dbReference type="ARBA" id="ARBA00023014"/>
    </source>
</evidence>
<evidence type="ECO:0000256" key="8">
    <source>
        <dbReference type="ARBA" id="ARBA00033765"/>
    </source>
</evidence>
<evidence type="ECO:0000259" key="11">
    <source>
        <dbReference type="PROSITE" id="PS51449"/>
    </source>
</evidence>
<evidence type="ECO:0000256" key="1">
    <source>
        <dbReference type="ARBA" id="ARBA00003234"/>
    </source>
</evidence>
<dbReference type="InterPro" id="IPR002792">
    <property type="entry name" value="TRAM_dom"/>
</dbReference>
<dbReference type="SFLD" id="SFLDS00029">
    <property type="entry name" value="Radical_SAM"/>
    <property type="match status" value="1"/>
</dbReference>
<evidence type="ECO:0000256" key="3">
    <source>
        <dbReference type="ARBA" id="ARBA00022679"/>
    </source>
</evidence>
<proteinExistence type="inferred from homology"/>
<evidence type="ECO:0000313" key="14">
    <source>
        <dbReference type="Proteomes" id="UP001597201"/>
    </source>
</evidence>
<evidence type="ECO:0000313" key="13">
    <source>
        <dbReference type="EMBL" id="MFD1315541.1"/>
    </source>
</evidence>
<dbReference type="Proteomes" id="UP001597201">
    <property type="component" value="Unassembled WGS sequence"/>
</dbReference>
<organism evidence="13 14">
    <name type="scientific">Namhaeicola litoreus</name>
    <dbReference type="NCBI Taxonomy" id="1052145"/>
    <lineage>
        <taxon>Bacteria</taxon>
        <taxon>Pseudomonadati</taxon>
        <taxon>Bacteroidota</taxon>
        <taxon>Flavobacteriia</taxon>
        <taxon>Flavobacteriales</taxon>
        <taxon>Flavobacteriaceae</taxon>
        <taxon>Namhaeicola</taxon>
    </lineage>
</organism>
<dbReference type="SFLD" id="SFLDG01061">
    <property type="entry name" value="methylthiotransferase"/>
    <property type="match status" value="1"/>
</dbReference>
<dbReference type="Gene3D" id="3.80.30.20">
    <property type="entry name" value="tm_1862 like domain"/>
    <property type="match status" value="1"/>
</dbReference>
<dbReference type="InterPro" id="IPR007197">
    <property type="entry name" value="rSAM"/>
</dbReference>
<dbReference type="InterPro" id="IPR005839">
    <property type="entry name" value="Methylthiotransferase"/>
</dbReference>
<dbReference type="InterPro" id="IPR013848">
    <property type="entry name" value="Methylthiotransferase_N"/>
</dbReference>
<keyword evidence="9" id="KW-0963">Cytoplasm</keyword>
<keyword evidence="14" id="KW-1185">Reference proteome</keyword>
<accession>A0ABW3Y2V3</accession>
<protein>
    <recommendedName>
        <fullName evidence="8 9">tRNA-2-methylthio-N(6)-dimethylallyladenosine synthase</fullName>
        <ecNumber evidence="8 9">2.8.4.3</ecNumber>
    </recommendedName>
    <alternativeName>
        <fullName evidence="9">(Dimethylallyl)adenosine tRNA methylthiotransferase MiaB</fullName>
    </alternativeName>
    <alternativeName>
        <fullName evidence="9">tRNA-i(6)A37 methylthiotransferase</fullName>
    </alternativeName>
</protein>
<dbReference type="SFLD" id="SFLDG01082">
    <property type="entry name" value="B12-binding_domain_containing"/>
    <property type="match status" value="1"/>
</dbReference>
<feature type="domain" description="TRAM" evidence="10">
    <location>
        <begin position="415"/>
        <end position="477"/>
    </location>
</feature>
<dbReference type="Pfam" id="PF01938">
    <property type="entry name" value="TRAM"/>
    <property type="match status" value="1"/>
</dbReference>
<dbReference type="PANTHER" id="PTHR43020:SF2">
    <property type="entry name" value="MITOCHONDRIAL TRNA METHYLTHIOTRANSFERASE CDK5RAP1"/>
    <property type="match status" value="1"/>
</dbReference>
<feature type="binding site" evidence="9">
    <location>
        <position position="35"/>
    </location>
    <ligand>
        <name>[4Fe-4S] cluster</name>
        <dbReference type="ChEBI" id="CHEBI:49883"/>
        <label>1</label>
    </ligand>
</feature>
<feature type="binding site" evidence="9">
    <location>
        <position position="71"/>
    </location>
    <ligand>
        <name>[4Fe-4S] cluster</name>
        <dbReference type="ChEBI" id="CHEBI:49883"/>
        <label>1</label>
    </ligand>
</feature>
<evidence type="ECO:0000256" key="6">
    <source>
        <dbReference type="ARBA" id="ARBA00023004"/>
    </source>
</evidence>
<dbReference type="EC" id="2.8.4.3" evidence="8 9"/>
<comment type="caution">
    <text evidence="13">The sequence shown here is derived from an EMBL/GenBank/DDBJ whole genome shotgun (WGS) entry which is preliminary data.</text>
</comment>
<dbReference type="InterPro" id="IPR006463">
    <property type="entry name" value="MiaB_methiolase"/>
</dbReference>